<dbReference type="InterPro" id="IPR002035">
    <property type="entry name" value="VWF_A"/>
</dbReference>
<evidence type="ECO:0000259" key="2">
    <source>
        <dbReference type="PROSITE" id="PS50234"/>
    </source>
</evidence>
<dbReference type="SMART" id="SM00327">
    <property type="entry name" value="VWA"/>
    <property type="match status" value="1"/>
</dbReference>
<dbReference type="AlphaFoldDB" id="A0A6J4HBB3"/>
<dbReference type="EMBL" id="CADCTP010000027">
    <property type="protein sequence ID" value="CAA9217456.1"/>
    <property type="molecule type" value="Genomic_DNA"/>
</dbReference>
<feature type="chain" id="PRO_5039584925" description="VWFA domain-containing protein" evidence="1">
    <location>
        <begin position="20"/>
        <end position="536"/>
    </location>
</feature>
<evidence type="ECO:0000313" key="3">
    <source>
        <dbReference type="EMBL" id="CAA9217456.1"/>
    </source>
</evidence>
<organism evidence="3">
    <name type="scientific">uncultured Mycobacteriales bacterium</name>
    <dbReference type="NCBI Taxonomy" id="581187"/>
    <lineage>
        <taxon>Bacteria</taxon>
        <taxon>Bacillati</taxon>
        <taxon>Actinomycetota</taxon>
        <taxon>Actinomycetes</taxon>
        <taxon>Mycobacteriales</taxon>
        <taxon>environmental samples</taxon>
    </lineage>
</organism>
<dbReference type="Pfam" id="PF13531">
    <property type="entry name" value="SBP_bac_11"/>
    <property type="match status" value="1"/>
</dbReference>
<name>A0A6J4HBB3_9ACTN</name>
<accession>A0A6J4HBB3</accession>
<feature type="signal peptide" evidence="1">
    <location>
        <begin position="1"/>
        <end position="19"/>
    </location>
</feature>
<evidence type="ECO:0000256" key="1">
    <source>
        <dbReference type="SAM" id="SignalP"/>
    </source>
</evidence>
<dbReference type="Gene3D" id="3.40.50.410">
    <property type="entry name" value="von Willebrand factor, type A domain"/>
    <property type="match status" value="1"/>
</dbReference>
<gene>
    <name evidence="3" type="ORF">AVDCRST_MAG41-335</name>
</gene>
<dbReference type="PROSITE" id="PS50234">
    <property type="entry name" value="VWFA"/>
    <property type="match status" value="1"/>
</dbReference>
<proteinExistence type="predicted"/>
<sequence>MRGLLWVAAAALLAAASVAAVLAIVDRGPGGSPAGDPARLSAPDCARTVRVVTGSSFAPVLDALRPTLGTGPDCLALDAVVVDGRAAAGRVAERQADVWIPDDGSWAATARPGLLAEEGAGGAGTVLATSPIYMVTDGATAARVRAAGGTWRGLAGLVTAGSGVRLAVRDPNGSGDGMVAAGSLGEAVWLADGMDASSAALSAALRWTRTVPGDSAALPDRPGEVGLVPEYALFGRTPAAVLTGADHTALLRYTWLPSATATETPERAAALATLLAALKGAAAAEAYTGAHLRRPGGAAPPDAPSGLPALTAGPLKTLGRHHVDHVFAAWYVQDRRSSILLAVDVSGSMAEPAPGTSTPLITLVRQGCLAVGRMLPDRSSLGLWAFGSRLDPPRDHRVLLATAPLTDGQRAGLAGAVGRLTAQRTGTGLYDTVLAAYRSATAGYRPGVGNQVVVFTDGRNEDDPGSITARQLAAGLAAAADPARRVELTVVAFGALPEVEVLRTALEPVRGYVSNVRTPQEVSAAFLHAAASGVPG</sequence>
<keyword evidence="1" id="KW-0732">Signal</keyword>
<reference evidence="3" key="1">
    <citation type="submission" date="2020-02" db="EMBL/GenBank/DDBJ databases">
        <authorList>
            <person name="Meier V. D."/>
        </authorList>
    </citation>
    <scope>NUCLEOTIDE SEQUENCE</scope>
    <source>
        <strain evidence="3">AVDCRST_MAG41</strain>
    </source>
</reference>
<dbReference type="SUPFAM" id="SSF53300">
    <property type="entry name" value="vWA-like"/>
    <property type="match status" value="1"/>
</dbReference>
<protein>
    <recommendedName>
        <fullName evidence="2">VWFA domain-containing protein</fullName>
    </recommendedName>
</protein>
<dbReference type="InterPro" id="IPR036465">
    <property type="entry name" value="vWFA_dom_sf"/>
</dbReference>
<feature type="domain" description="VWFA" evidence="2">
    <location>
        <begin position="338"/>
        <end position="534"/>
    </location>
</feature>
<dbReference type="Pfam" id="PF00092">
    <property type="entry name" value="VWA"/>
    <property type="match status" value="1"/>
</dbReference>